<dbReference type="GO" id="GO:0003677">
    <property type="term" value="F:DNA binding"/>
    <property type="evidence" value="ECO:0007669"/>
    <property type="project" value="UniProtKB-KW"/>
</dbReference>
<organism evidence="5 6">
    <name type="scientific">Termitidicoccus mucosus</name>
    <dbReference type="NCBI Taxonomy" id="1184151"/>
    <lineage>
        <taxon>Bacteria</taxon>
        <taxon>Pseudomonadati</taxon>
        <taxon>Verrucomicrobiota</taxon>
        <taxon>Opitutia</taxon>
        <taxon>Opitutales</taxon>
        <taxon>Opitutaceae</taxon>
        <taxon>Termitidicoccus</taxon>
    </lineage>
</organism>
<dbReference type="SMART" id="SM00418">
    <property type="entry name" value="HTH_ARSR"/>
    <property type="match status" value="1"/>
</dbReference>
<evidence type="ECO:0000313" key="5">
    <source>
        <dbReference type="EMBL" id="OAM88969.1"/>
    </source>
</evidence>
<dbReference type="PRINTS" id="PR00778">
    <property type="entry name" value="HTHARSR"/>
</dbReference>
<dbReference type="NCBIfam" id="NF033788">
    <property type="entry name" value="HTH_metalloreg"/>
    <property type="match status" value="1"/>
</dbReference>
<dbReference type="InterPro" id="IPR011991">
    <property type="entry name" value="ArsR-like_HTH"/>
</dbReference>
<dbReference type="PANTHER" id="PTHR43132">
    <property type="entry name" value="ARSENICAL RESISTANCE OPERON REPRESSOR ARSR-RELATED"/>
    <property type="match status" value="1"/>
</dbReference>
<evidence type="ECO:0000313" key="6">
    <source>
        <dbReference type="Proteomes" id="UP000078486"/>
    </source>
</evidence>
<dbReference type="PROSITE" id="PS50987">
    <property type="entry name" value="HTH_ARSR_2"/>
    <property type="match status" value="1"/>
</dbReference>
<dbReference type="InterPro" id="IPR036388">
    <property type="entry name" value="WH-like_DNA-bd_sf"/>
</dbReference>
<dbReference type="InterPro" id="IPR036390">
    <property type="entry name" value="WH_DNA-bd_sf"/>
</dbReference>
<proteinExistence type="predicted"/>
<dbReference type="RefSeq" id="WP_068770027.1">
    <property type="nucleotide sequence ID" value="NZ_CP109796.1"/>
</dbReference>
<dbReference type="GO" id="GO:0003700">
    <property type="term" value="F:DNA-binding transcription factor activity"/>
    <property type="evidence" value="ECO:0007669"/>
    <property type="project" value="InterPro"/>
</dbReference>
<comment type="caution">
    <text evidence="5">The sequence shown here is derived from an EMBL/GenBank/DDBJ whole genome shotgun (WGS) entry which is preliminary data.</text>
</comment>
<reference evidence="5 6" key="1">
    <citation type="submission" date="2016-01" db="EMBL/GenBank/DDBJ databases">
        <title>High potential of lignocellulose degradation of a new Verrucomicrobia species.</title>
        <authorList>
            <person name="Wang Y."/>
            <person name="Shi Y."/>
            <person name="Qiu Z."/>
            <person name="Liu S."/>
            <person name="Yang H."/>
        </authorList>
    </citation>
    <scope>NUCLEOTIDE SEQUENCE [LARGE SCALE GENOMIC DNA]</scope>
    <source>
        <strain evidence="5 6">TSB47</strain>
    </source>
</reference>
<dbReference type="AlphaFoldDB" id="A0A178IIG1"/>
<protein>
    <submittedName>
        <fullName evidence="5">ArsR family transcriptional regulator</fullName>
    </submittedName>
</protein>
<dbReference type="EMBL" id="LRRQ01000113">
    <property type="protein sequence ID" value="OAM88969.1"/>
    <property type="molecule type" value="Genomic_DNA"/>
</dbReference>
<dbReference type="STRING" id="1184151.AW736_09320"/>
<dbReference type="InterPro" id="IPR001845">
    <property type="entry name" value="HTH_ArsR_DNA-bd_dom"/>
</dbReference>
<keyword evidence="3" id="KW-0804">Transcription</keyword>
<evidence type="ECO:0000256" key="1">
    <source>
        <dbReference type="ARBA" id="ARBA00023015"/>
    </source>
</evidence>
<sequence>MSQKKPMPMDEDALQLVARRFAVLGEPTRLRILQALMTGERPVGEIVDATGGTQTNISRHLQTLAATGLVARRREGLQVFYAVADPMVHELCALVCGGLRREFADRAARFG</sequence>
<dbReference type="Gene3D" id="1.10.10.10">
    <property type="entry name" value="Winged helix-like DNA-binding domain superfamily/Winged helix DNA-binding domain"/>
    <property type="match status" value="1"/>
</dbReference>
<dbReference type="OrthoDB" id="194599at2"/>
<keyword evidence="1" id="KW-0805">Transcription regulation</keyword>
<dbReference type="PANTHER" id="PTHR43132:SF9">
    <property type="entry name" value="ARSR FAMILY TRANSCRIPTIONAL REGULATORY PROTEIN"/>
    <property type="match status" value="1"/>
</dbReference>
<evidence type="ECO:0000256" key="3">
    <source>
        <dbReference type="ARBA" id="ARBA00023163"/>
    </source>
</evidence>
<evidence type="ECO:0000256" key="2">
    <source>
        <dbReference type="ARBA" id="ARBA00023125"/>
    </source>
</evidence>
<dbReference type="SUPFAM" id="SSF46785">
    <property type="entry name" value="Winged helix' DNA-binding domain"/>
    <property type="match status" value="1"/>
</dbReference>
<dbReference type="CDD" id="cd00090">
    <property type="entry name" value="HTH_ARSR"/>
    <property type="match status" value="1"/>
</dbReference>
<keyword evidence="2" id="KW-0238">DNA-binding</keyword>
<evidence type="ECO:0000259" key="4">
    <source>
        <dbReference type="PROSITE" id="PS50987"/>
    </source>
</evidence>
<gene>
    <name evidence="5" type="ORF">AW736_09320</name>
</gene>
<keyword evidence="6" id="KW-1185">Reference proteome</keyword>
<feature type="domain" description="HTH arsR-type" evidence="4">
    <location>
        <begin position="9"/>
        <end position="103"/>
    </location>
</feature>
<accession>A0A178IIG1</accession>
<name>A0A178IIG1_9BACT</name>
<dbReference type="InterPro" id="IPR051011">
    <property type="entry name" value="Metal_resp_trans_reg"/>
</dbReference>
<dbReference type="Pfam" id="PF01022">
    <property type="entry name" value="HTH_5"/>
    <property type="match status" value="1"/>
</dbReference>
<dbReference type="Proteomes" id="UP000078486">
    <property type="component" value="Unassembled WGS sequence"/>
</dbReference>